<proteinExistence type="predicted"/>
<name>A0A060T290_BLAAD</name>
<keyword evidence="1" id="KW-0732">Signal</keyword>
<evidence type="ECO:0000313" key="2">
    <source>
        <dbReference type="EMBL" id="CDP33032.1"/>
    </source>
</evidence>
<dbReference type="EMBL" id="HG937691">
    <property type="protein sequence ID" value="CDP33032.1"/>
    <property type="molecule type" value="Genomic_DNA"/>
</dbReference>
<reference evidence="2" key="2">
    <citation type="submission" date="2014-06" db="EMBL/GenBank/DDBJ databases">
        <title>The complete genome of Blastobotrys (Arxula) adeninivorans LS3 - a yeast of biotechnological interest.</title>
        <authorList>
            <person name="Kunze G."/>
            <person name="Gaillardin C."/>
            <person name="Czernicka M."/>
            <person name="Durrens P."/>
            <person name="Martin T."/>
            <person name="Boer E."/>
            <person name="Gabaldon T."/>
            <person name="Cruz J."/>
            <person name="Talla E."/>
            <person name="Marck C."/>
            <person name="Goffeau A."/>
            <person name="Barbe V."/>
            <person name="Baret P."/>
            <person name="Baronian K."/>
            <person name="Beier S."/>
            <person name="Bleykasten C."/>
            <person name="Bode R."/>
            <person name="Casaregola S."/>
            <person name="Despons L."/>
            <person name="Fairhead C."/>
            <person name="Giersberg M."/>
            <person name="Gierski P."/>
            <person name="Hahnel U."/>
            <person name="Hartmann A."/>
            <person name="Jankowska D."/>
            <person name="Jubin C."/>
            <person name="Jung P."/>
            <person name="Lafontaine I."/>
            <person name="Leh-Louis V."/>
            <person name="Lemaire M."/>
            <person name="Marcet-Houben M."/>
            <person name="Mascher M."/>
            <person name="Morel G."/>
            <person name="Richard G.-F."/>
            <person name="Riechen J."/>
            <person name="Sacerdot C."/>
            <person name="Sarkar A."/>
            <person name="Savel G."/>
            <person name="Schacherer J."/>
            <person name="Sherman D."/>
            <person name="Straub M.-L."/>
            <person name="Stein N."/>
            <person name="Thierry A."/>
            <person name="Trautwein-Schult A."/>
            <person name="Westhof E."/>
            <person name="Worch S."/>
            <person name="Dujon B."/>
            <person name="Souciet J.-L."/>
            <person name="Wincker P."/>
            <person name="Scholz U."/>
            <person name="Neuveglise N."/>
        </authorList>
    </citation>
    <scope>NUCLEOTIDE SEQUENCE</scope>
    <source>
        <strain evidence="2">LS3</strain>
    </source>
</reference>
<reference evidence="2" key="1">
    <citation type="submission" date="2014-02" db="EMBL/GenBank/DDBJ databases">
        <authorList>
            <person name="Genoscope - CEA"/>
        </authorList>
    </citation>
    <scope>NUCLEOTIDE SEQUENCE</scope>
    <source>
        <strain evidence="2">LS3</strain>
    </source>
</reference>
<feature type="signal peptide" evidence="1">
    <location>
        <begin position="1"/>
        <end position="18"/>
    </location>
</feature>
<sequence length="91" mass="10039">MLFLYSFILLLPLLCSTAFTANSTTHFKDITAFKSSDECLANSECSSWVQAFSGNNDTDGNHSNIGLNVWACVRDPSVFTISLPMLYSLPH</sequence>
<feature type="chain" id="PRO_5001592961" evidence="1">
    <location>
        <begin position="19"/>
        <end position="91"/>
    </location>
</feature>
<organism evidence="2">
    <name type="scientific">Blastobotrys adeninivorans</name>
    <name type="common">Yeast</name>
    <name type="synonym">Arxula adeninivorans</name>
    <dbReference type="NCBI Taxonomy" id="409370"/>
    <lineage>
        <taxon>Eukaryota</taxon>
        <taxon>Fungi</taxon>
        <taxon>Dikarya</taxon>
        <taxon>Ascomycota</taxon>
        <taxon>Saccharomycotina</taxon>
        <taxon>Dipodascomycetes</taxon>
        <taxon>Dipodascales</taxon>
        <taxon>Trichomonascaceae</taxon>
        <taxon>Blastobotrys</taxon>
    </lineage>
</organism>
<dbReference type="AlphaFoldDB" id="A0A060T290"/>
<accession>A0A060T290</accession>
<evidence type="ECO:0000256" key="1">
    <source>
        <dbReference type="SAM" id="SignalP"/>
    </source>
</evidence>
<gene>
    <name evidence="2" type="ORF">GNLVRS02_ARAD1A00220g</name>
</gene>
<protein>
    <submittedName>
        <fullName evidence="2">ARAD1A00220p</fullName>
    </submittedName>
</protein>